<comment type="caution">
    <text evidence="5">The sequence shown here is derived from an EMBL/GenBank/DDBJ whole genome shotgun (WGS) entry which is preliminary data.</text>
</comment>
<evidence type="ECO:0000256" key="1">
    <source>
        <dbReference type="ARBA" id="ARBA00004496"/>
    </source>
</evidence>
<comment type="subcellular location">
    <subcellularLocation>
        <location evidence="1">Cytoplasm</location>
    </subcellularLocation>
</comment>
<proteinExistence type="inferred from homology"/>
<gene>
    <name evidence="5" type="ORF">LX15_005500</name>
</gene>
<reference evidence="5 6" key="1">
    <citation type="submission" date="2022-06" db="EMBL/GenBank/DDBJ databases">
        <title>Genomic Encyclopedia of Archaeal and Bacterial Type Strains, Phase II (KMG-II): from individual species to whole genera.</title>
        <authorList>
            <person name="Goeker M."/>
        </authorList>
    </citation>
    <scope>NUCLEOTIDE SEQUENCE [LARGE SCALE GENOMIC DNA]</scope>
    <source>
        <strain evidence="5 6">DSM 40477</strain>
    </source>
</reference>
<accession>A0ABT1I1Z1</accession>
<evidence type="ECO:0000256" key="4">
    <source>
        <dbReference type="ARBA" id="ARBA00023186"/>
    </source>
</evidence>
<keyword evidence="6" id="KW-1185">Reference proteome</keyword>
<dbReference type="InterPro" id="IPR025734">
    <property type="entry name" value="EspG"/>
</dbReference>
<keyword evidence="3" id="KW-0963">Cytoplasm</keyword>
<dbReference type="EMBL" id="JAMTCP010000048">
    <property type="protein sequence ID" value="MCP2261774.1"/>
    <property type="molecule type" value="Genomic_DNA"/>
</dbReference>
<name>A0ABT1I1Z1_STRSD</name>
<evidence type="ECO:0000313" key="5">
    <source>
        <dbReference type="EMBL" id="MCP2261774.1"/>
    </source>
</evidence>
<evidence type="ECO:0000313" key="6">
    <source>
        <dbReference type="Proteomes" id="UP001205311"/>
    </source>
</evidence>
<dbReference type="Pfam" id="PF14011">
    <property type="entry name" value="ESX-1_EspG"/>
    <property type="match status" value="1"/>
</dbReference>
<evidence type="ECO:0000256" key="2">
    <source>
        <dbReference type="ARBA" id="ARBA00006411"/>
    </source>
</evidence>
<dbReference type="Proteomes" id="UP001205311">
    <property type="component" value="Unassembled WGS sequence"/>
</dbReference>
<organism evidence="5 6">
    <name type="scientific">Streptoalloteichus tenebrarius (strain ATCC 17920 / DSM 40477 / JCM 4838 / CBS 697.72 / NBRC 16177 / NCIMB 11028 / NRRL B-12390 / A12253. 1 / ISP 5477)</name>
    <name type="common">Streptomyces tenebrarius</name>
    <dbReference type="NCBI Taxonomy" id="1933"/>
    <lineage>
        <taxon>Bacteria</taxon>
        <taxon>Bacillati</taxon>
        <taxon>Actinomycetota</taxon>
        <taxon>Actinomycetes</taxon>
        <taxon>Pseudonocardiales</taxon>
        <taxon>Pseudonocardiaceae</taxon>
        <taxon>Streptoalloteichus</taxon>
    </lineage>
</organism>
<protein>
    <submittedName>
        <fullName evidence="5">EspG family protein</fullName>
    </submittedName>
</protein>
<comment type="similarity">
    <text evidence="2">Belongs to the EspG family.</text>
</comment>
<keyword evidence="4" id="KW-0143">Chaperone</keyword>
<sequence length="258" mass="27519">MITMPHVPMVSATAYQVAWQDLGLPPMPAVLHVAPRGYPEEERRRVVDEAYAEMRASGLFDGHGYDLDFVAALAVLARPRRSVDARLWLGTEVRALAAASGSRAVLAVLVSDHLRVHAIDPAGLAVSVVRLLPPRPAGPGRSVSLPADLLEQAAAMSGASVASLRTALCDLGAHPADAHHLARMSADACHGGRFGATVVDGLGRWGRADHVVGFHDTPAGRYLMERHRAVDGRWWVTVAPTDANRLVGQVERLLNGIA</sequence>
<evidence type="ECO:0000256" key="3">
    <source>
        <dbReference type="ARBA" id="ARBA00022490"/>
    </source>
</evidence>